<accession>A0A5S4UUC5</accession>
<evidence type="ECO:0000313" key="4">
    <source>
        <dbReference type="Proteomes" id="UP000325243"/>
    </source>
</evidence>
<keyword evidence="1" id="KW-0119">Carbohydrate metabolism</keyword>
<dbReference type="InterPro" id="IPR036237">
    <property type="entry name" value="Xyl_isomerase-like_sf"/>
</dbReference>
<name>A0A5S4UUC5_9MICO</name>
<dbReference type="Gene3D" id="3.20.20.150">
    <property type="entry name" value="Divalent-metal-dependent TIM barrel enzymes"/>
    <property type="match status" value="1"/>
</dbReference>
<dbReference type="EMBL" id="VSSB01000002">
    <property type="protein sequence ID" value="TYL50537.1"/>
    <property type="molecule type" value="Genomic_DNA"/>
</dbReference>
<proteinExistence type="predicted"/>
<dbReference type="SUPFAM" id="SSF51658">
    <property type="entry name" value="Xylose isomerase-like"/>
    <property type="match status" value="1"/>
</dbReference>
<feature type="domain" description="Xylose isomerase-like TIM barrel" evidence="2">
    <location>
        <begin position="40"/>
        <end position="260"/>
    </location>
</feature>
<evidence type="ECO:0000256" key="1">
    <source>
        <dbReference type="ARBA" id="ARBA00023277"/>
    </source>
</evidence>
<evidence type="ECO:0000259" key="2">
    <source>
        <dbReference type="Pfam" id="PF01261"/>
    </source>
</evidence>
<protein>
    <submittedName>
        <fullName evidence="3">TIM barrel protein</fullName>
    </submittedName>
</protein>
<comment type="caution">
    <text evidence="3">The sequence shown here is derived from an EMBL/GenBank/DDBJ whole genome shotgun (WGS) entry which is preliminary data.</text>
</comment>
<sequence>MELSYCTNVHPAEDLDGVLAQLDAYAGPARRAAGLERLGVGLWLPADLARRLAADPEARDRLRAGLEANGLEVRTINAFPYAAFHADVVKLDVYRPDWTDTRRADYTLDCAAVLAELLPPGGSGSISTLPLGWRTPWTADDDARATAALRRVSNGLRDLRERTGRTVRLAIEPEPGCVLDTVADVVRWLGPRLRATGTEAETDAAPGRRADGIDPEHVGLCLDACHLAVSFADPTATVRLVEAAGIRIVKVQASAALHVDDPADPVSRAAVAAFVEQRYLHQTRELGADGAVTPVDDLPEALDDLAGDGPWRVHFHVPLHLAPTPPLTATTDVLREAVAAARATAHGDEAHLDIETYTWSVLPGGVDDLVGGIAAELRWAVEELLSDDEAAAVASARTPAAALAAALEEVAS</sequence>
<organism evidence="3 4">
    <name type="scientific">Agromyces mariniharenae</name>
    <dbReference type="NCBI Taxonomy" id="2604423"/>
    <lineage>
        <taxon>Bacteria</taxon>
        <taxon>Bacillati</taxon>
        <taxon>Actinomycetota</taxon>
        <taxon>Actinomycetes</taxon>
        <taxon>Micrococcales</taxon>
        <taxon>Microbacteriaceae</taxon>
        <taxon>Agromyces</taxon>
    </lineage>
</organism>
<dbReference type="AlphaFoldDB" id="A0A5S4UUC5"/>
<dbReference type="Proteomes" id="UP000325243">
    <property type="component" value="Unassembled WGS sequence"/>
</dbReference>
<dbReference type="RefSeq" id="WP_148734638.1">
    <property type="nucleotide sequence ID" value="NZ_VSSB01000002.1"/>
</dbReference>
<evidence type="ECO:0000313" key="3">
    <source>
        <dbReference type="EMBL" id="TYL50537.1"/>
    </source>
</evidence>
<dbReference type="InterPro" id="IPR013022">
    <property type="entry name" value="Xyl_isomerase-like_TIM-brl"/>
</dbReference>
<dbReference type="NCBIfam" id="NF035939">
    <property type="entry name" value="TIM_EboE"/>
    <property type="match status" value="1"/>
</dbReference>
<dbReference type="Pfam" id="PF01261">
    <property type="entry name" value="AP_endonuc_2"/>
    <property type="match status" value="1"/>
</dbReference>
<keyword evidence="4" id="KW-1185">Reference proteome</keyword>
<reference evidence="3 4" key="1">
    <citation type="submission" date="2019-08" db="EMBL/GenBank/DDBJ databases">
        <authorList>
            <person name="Hu J."/>
        </authorList>
    </citation>
    <scope>NUCLEOTIDE SEQUENCE [LARGE SCALE GENOMIC DNA]</scope>
    <source>
        <strain evidence="3 4">NEAU-184</strain>
    </source>
</reference>
<gene>
    <name evidence="3" type="ORF">FYC51_15210</name>
</gene>